<organism evidence="2 3">
    <name type="scientific">Acanthoscelides obtectus</name>
    <name type="common">Bean weevil</name>
    <name type="synonym">Bruchus obtectus</name>
    <dbReference type="NCBI Taxonomy" id="200917"/>
    <lineage>
        <taxon>Eukaryota</taxon>
        <taxon>Metazoa</taxon>
        <taxon>Ecdysozoa</taxon>
        <taxon>Arthropoda</taxon>
        <taxon>Hexapoda</taxon>
        <taxon>Insecta</taxon>
        <taxon>Pterygota</taxon>
        <taxon>Neoptera</taxon>
        <taxon>Endopterygota</taxon>
        <taxon>Coleoptera</taxon>
        <taxon>Polyphaga</taxon>
        <taxon>Cucujiformia</taxon>
        <taxon>Chrysomeloidea</taxon>
        <taxon>Chrysomelidae</taxon>
        <taxon>Bruchinae</taxon>
        <taxon>Bruchini</taxon>
        <taxon>Acanthoscelides</taxon>
    </lineage>
</organism>
<evidence type="ECO:0000313" key="3">
    <source>
        <dbReference type="Proteomes" id="UP001152888"/>
    </source>
</evidence>
<name>A0A9P0LDL5_ACAOB</name>
<comment type="caution">
    <text evidence="2">The sequence shown here is derived from an EMBL/GenBank/DDBJ whole genome shotgun (WGS) entry which is preliminary data.</text>
</comment>
<accession>A0A9P0LDL5</accession>
<proteinExistence type="predicted"/>
<feature type="compositionally biased region" description="Basic and acidic residues" evidence="1">
    <location>
        <begin position="267"/>
        <end position="282"/>
    </location>
</feature>
<evidence type="ECO:0000256" key="1">
    <source>
        <dbReference type="SAM" id="MobiDB-lite"/>
    </source>
</evidence>
<feature type="compositionally biased region" description="Low complexity" evidence="1">
    <location>
        <begin position="451"/>
        <end position="463"/>
    </location>
</feature>
<dbReference type="Proteomes" id="UP001152888">
    <property type="component" value="Unassembled WGS sequence"/>
</dbReference>
<feature type="region of interest" description="Disordered" evidence="1">
    <location>
        <begin position="451"/>
        <end position="476"/>
    </location>
</feature>
<feature type="region of interest" description="Disordered" evidence="1">
    <location>
        <begin position="267"/>
        <end position="291"/>
    </location>
</feature>
<dbReference type="EMBL" id="CAKOFQ010007154">
    <property type="protein sequence ID" value="CAH1992718.1"/>
    <property type="molecule type" value="Genomic_DNA"/>
</dbReference>
<gene>
    <name evidence="2" type="ORF">ACAOBT_LOCUS21043</name>
</gene>
<dbReference type="AlphaFoldDB" id="A0A9P0LDL5"/>
<dbReference type="OrthoDB" id="76173at2759"/>
<evidence type="ECO:0000313" key="2">
    <source>
        <dbReference type="EMBL" id="CAH1992718.1"/>
    </source>
</evidence>
<sequence>MDSFYDMPRRAPAPTPVEKFLAAPAVPEVSLFCPPDGQGQMNYNAWKMQQVQTGHYTASSKVNISKNFNMNSMESSIILKKQVRFEGPISHPHPVVSSNTKMHKIGKENMDPSDTDHKIHRQPANTFEQIYMANIPNRQLDLSLVDLPKNNFNKTQVANLASRDITLGTVLVEDRNQENKCLSNDKSQATEDDIKKTDKLPKTYQEFLEKQKRVVENKKIGSDNSVTDLYNYKRSPMKIPSPVLEKKYDKYFTSNSEDRPKIVDHIQPHIPDNEPFFKEPAPRRPNSQDYDFNHKLYKTKDEPILSHCKCSHGEQKMCSDQKKNIINSENDQSGQIQISPPSSDEPTNKDLLKIIAQQNEQLLLLQKQVTMLLSREQSNAKSIMAPPNRPQVIGEKIMSSTQTEHFHQHVYTPSKKRGLSKFSIDMMTSFEVAIRPSQNNKNQFSKIQEITESESTSEPVEPSLRLEGPLSVPEDCPSPEPTVNIEMQGYDSSDEDGTPDIGATFYKNLMGQVNNILKRAQQKTKDNAIEGKRISEKNDKTMHRIKEATLKHLKNIGVTIDNDDDASSSSSFSAANSSYSPTEVSFAVKQLLMKYLPDEELAKLAQIKKPTNEPVMEKNAVGCNVPPQFSMASIEYLKKYNIIPNTDNDSRPSQTAPQQKENRILDLTALKNQPKLL</sequence>
<protein>
    <submittedName>
        <fullName evidence="2">Uncharacterized protein</fullName>
    </submittedName>
</protein>
<keyword evidence="3" id="KW-1185">Reference proteome</keyword>
<reference evidence="2" key="1">
    <citation type="submission" date="2022-03" db="EMBL/GenBank/DDBJ databases">
        <authorList>
            <person name="Sayadi A."/>
        </authorList>
    </citation>
    <scope>NUCLEOTIDE SEQUENCE</scope>
</reference>